<evidence type="ECO:0000256" key="1">
    <source>
        <dbReference type="SAM" id="SignalP"/>
    </source>
</evidence>
<dbReference type="Gene3D" id="2.60.40.1890">
    <property type="entry name" value="PCu(A)C copper chaperone"/>
    <property type="match status" value="1"/>
</dbReference>
<feature type="signal peptide" evidence="1">
    <location>
        <begin position="1"/>
        <end position="33"/>
    </location>
</feature>
<dbReference type="SUPFAM" id="SSF110087">
    <property type="entry name" value="DR1885-like metal-binding protein"/>
    <property type="match status" value="1"/>
</dbReference>
<sequence>MTLNPCWRIEMKKWLVAAICLISAGLAPALAWAEAGLSFEQGWVRAVPPVSTNTAGYFMLHNNTDQDRVLVGVSSGVAEVVEMHTVIEADGASTMQQLKQLVVPQQDCVLFEPGGNHIMFIGLKQPLNTGDKVTVTLTFQGGETLDVALLVQKGPQGQQDMGHGHHHHH</sequence>
<dbReference type="AlphaFoldDB" id="A0A2K9LIU6"/>
<dbReference type="InterPro" id="IPR058248">
    <property type="entry name" value="Lxx211020-like"/>
</dbReference>
<dbReference type="PANTHER" id="PTHR36302:SF1">
    <property type="entry name" value="COPPER CHAPERONE PCU(A)C"/>
    <property type="match status" value="1"/>
</dbReference>
<feature type="chain" id="PRO_5014920951" description="Copper chaperone PCu(A)C" evidence="1">
    <location>
        <begin position="34"/>
        <end position="169"/>
    </location>
</feature>
<name>A0A2K9LIU6_9GAMM</name>
<evidence type="ECO:0000313" key="2">
    <source>
        <dbReference type="EMBL" id="AUM12101.1"/>
    </source>
</evidence>
<dbReference type="KEGG" id="kak:Kalk_06615"/>
<organism evidence="2 3">
    <name type="scientific">Ketobacter alkanivorans</name>
    <dbReference type="NCBI Taxonomy" id="1917421"/>
    <lineage>
        <taxon>Bacteria</taxon>
        <taxon>Pseudomonadati</taxon>
        <taxon>Pseudomonadota</taxon>
        <taxon>Gammaproteobacteria</taxon>
        <taxon>Pseudomonadales</taxon>
        <taxon>Ketobacteraceae</taxon>
        <taxon>Ketobacter</taxon>
    </lineage>
</organism>
<protein>
    <recommendedName>
        <fullName evidence="4">Copper chaperone PCu(A)C</fullName>
    </recommendedName>
</protein>
<dbReference type="InterPro" id="IPR036182">
    <property type="entry name" value="PCuAC_sf"/>
</dbReference>
<reference evidence="3" key="1">
    <citation type="submission" date="2017-08" db="EMBL/GenBank/DDBJ databases">
        <title>Direct submision.</title>
        <authorList>
            <person name="Kim S.-J."/>
            <person name="Rhee S.-K."/>
        </authorList>
    </citation>
    <scope>NUCLEOTIDE SEQUENCE [LARGE SCALE GENOMIC DNA]</scope>
    <source>
        <strain evidence="3">GI5</strain>
    </source>
</reference>
<keyword evidence="3" id="KW-1185">Reference proteome</keyword>
<dbReference type="Proteomes" id="UP000235116">
    <property type="component" value="Chromosome"/>
</dbReference>
<dbReference type="InterPro" id="IPR007410">
    <property type="entry name" value="LpqE-like"/>
</dbReference>
<dbReference type="Pfam" id="PF04314">
    <property type="entry name" value="PCuAC"/>
    <property type="match status" value="1"/>
</dbReference>
<accession>A0A2K9LIU6</accession>
<evidence type="ECO:0000313" key="3">
    <source>
        <dbReference type="Proteomes" id="UP000235116"/>
    </source>
</evidence>
<evidence type="ECO:0008006" key="4">
    <source>
        <dbReference type="Google" id="ProtNLM"/>
    </source>
</evidence>
<dbReference type="EMBL" id="CP022684">
    <property type="protein sequence ID" value="AUM12101.1"/>
    <property type="molecule type" value="Genomic_DNA"/>
</dbReference>
<gene>
    <name evidence="2" type="ORF">Kalk_06615</name>
</gene>
<proteinExistence type="predicted"/>
<dbReference type="PANTHER" id="PTHR36302">
    <property type="entry name" value="BLR7088 PROTEIN"/>
    <property type="match status" value="1"/>
</dbReference>
<keyword evidence="1" id="KW-0732">Signal</keyword>